<feature type="region of interest" description="Disordered" evidence="1">
    <location>
        <begin position="1"/>
        <end position="48"/>
    </location>
</feature>
<dbReference type="EMBL" id="VSRR010106581">
    <property type="protein sequence ID" value="MPC96583.1"/>
    <property type="molecule type" value="Genomic_DNA"/>
</dbReference>
<evidence type="ECO:0000313" key="3">
    <source>
        <dbReference type="Proteomes" id="UP000324222"/>
    </source>
</evidence>
<sequence>MTQCDQAPVHPPICPSSRSSSSSGQKESQGSRGTSLMRLHPRTCPTHSSSVWKFTWGRKCSLIGSLSKFVQSFF</sequence>
<evidence type="ECO:0000313" key="2">
    <source>
        <dbReference type="EMBL" id="MPC96583.1"/>
    </source>
</evidence>
<keyword evidence="3" id="KW-1185">Reference proteome</keyword>
<name>A0A5B7JQ68_PORTR</name>
<feature type="compositionally biased region" description="Low complexity" evidence="1">
    <location>
        <begin position="16"/>
        <end position="33"/>
    </location>
</feature>
<protein>
    <submittedName>
        <fullName evidence="2">Uncharacterized protein</fullName>
    </submittedName>
</protein>
<proteinExistence type="predicted"/>
<gene>
    <name evidence="2" type="ORF">E2C01_091849</name>
</gene>
<evidence type="ECO:0000256" key="1">
    <source>
        <dbReference type="SAM" id="MobiDB-lite"/>
    </source>
</evidence>
<reference evidence="2 3" key="1">
    <citation type="submission" date="2019-05" db="EMBL/GenBank/DDBJ databases">
        <title>Another draft genome of Portunus trituberculatus and its Hox gene families provides insights of decapod evolution.</title>
        <authorList>
            <person name="Jeong J.-H."/>
            <person name="Song I."/>
            <person name="Kim S."/>
            <person name="Choi T."/>
            <person name="Kim D."/>
            <person name="Ryu S."/>
            <person name="Kim W."/>
        </authorList>
    </citation>
    <scope>NUCLEOTIDE SEQUENCE [LARGE SCALE GENOMIC DNA]</scope>
    <source>
        <tissue evidence="2">Muscle</tissue>
    </source>
</reference>
<comment type="caution">
    <text evidence="2">The sequence shown here is derived from an EMBL/GenBank/DDBJ whole genome shotgun (WGS) entry which is preliminary data.</text>
</comment>
<organism evidence="2 3">
    <name type="scientific">Portunus trituberculatus</name>
    <name type="common">Swimming crab</name>
    <name type="synonym">Neptunus trituberculatus</name>
    <dbReference type="NCBI Taxonomy" id="210409"/>
    <lineage>
        <taxon>Eukaryota</taxon>
        <taxon>Metazoa</taxon>
        <taxon>Ecdysozoa</taxon>
        <taxon>Arthropoda</taxon>
        <taxon>Crustacea</taxon>
        <taxon>Multicrustacea</taxon>
        <taxon>Malacostraca</taxon>
        <taxon>Eumalacostraca</taxon>
        <taxon>Eucarida</taxon>
        <taxon>Decapoda</taxon>
        <taxon>Pleocyemata</taxon>
        <taxon>Brachyura</taxon>
        <taxon>Eubrachyura</taxon>
        <taxon>Portunoidea</taxon>
        <taxon>Portunidae</taxon>
        <taxon>Portuninae</taxon>
        <taxon>Portunus</taxon>
    </lineage>
</organism>
<dbReference type="Proteomes" id="UP000324222">
    <property type="component" value="Unassembled WGS sequence"/>
</dbReference>
<accession>A0A5B7JQ68</accession>
<dbReference type="AlphaFoldDB" id="A0A5B7JQ68"/>